<dbReference type="SUPFAM" id="SSF56029">
    <property type="entry name" value="Monooxygenase (hydroxylase) regulatory protein"/>
    <property type="match status" value="1"/>
</dbReference>
<accession>A0A1H2QGG3</accession>
<name>A0A1H2QGG3_9PSEU</name>
<sequence length="112" mass="12252">MSDTDPIVDPVGPVLQSGEVARAVADAAVIDNPGRRVDVRDRGSYLRIEVEGGECVLHRATIAEELGRPFKMSELELIMPSFVGRIDTGSDVYRFFHTFEQAKSPKPGEAHA</sequence>
<dbReference type="InterPro" id="IPR003454">
    <property type="entry name" value="MOase_MmoB_DmpM"/>
</dbReference>
<dbReference type="STRING" id="418495.SAMN05216215_100196"/>
<dbReference type="EMBL" id="FNOK01000001">
    <property type="protein sequence ID" value="SDW06165.1"/>
    <property type="molecule type" value="Genomic_DNA"/>
</dbReference>
<dbReference type="Gene3D" id="3.90.56.10">
    <property type="entry name" value="Monooxygenase component MmoB/DmpM"/>
    <property type="match status" value="1"/>
</dbReference>
<evidence type="ECO:0000256" key="1">
    <source>
        <dbReference type="ARBA" id="ARBA00006313"/>
    </source>
</evidence>
<keyword evidence="2" id="KW-0560">Oxidoreductase</keyword>
<keyword evidence="3" id="KW-1185">Reference proteome</keyword>
<evidence type="ECO:0000313" key="3">
    <source>
        <dbReference type="Proteomes" id="UP000199529"/>
    </source>
</evidence>
<dbReference type="InterPro" id="IPR036889">
    <property type="entry name" value="mOase_MmoB_DmpM_sf"/>
</dbReference>
<gene>
    <name evidence="2" type="ORF">SAMN05216215_100196</name>
</gene>
<dbReference type="AlphaFoldDB" id="A0A1H2QGG3"/>
<keyword evidence="2" id="KW-0503">Monooxygenase</keyword>
<evidence type="ECO:0000313" key="2">
    <source>
        <dbReference type="EMBL" id="SDW06165.1"/>
    </source>
</evidence>
<reference evidence="3" key="1">
    <citation type="submission" date="2016-10" db="EMBL/GenBank/DDBJ databases">
        <authorList>
            <person name="Varghese N."/>
            <person name="Submissions S."/>
        </authorList>
    </citation>
    <scope>NUCLEOTIDE SEQUENCE [LARGE SCALE GENOMIC DNA]</scope>
    <source>
        <strain evidence="3">CGMCC 4.3530</strain>
    </source>
</reference>
<dbReference type="Proteomes" id="UP000199529">
    <property type="component" value="Unassembled WGS sequence"/>
</dbReference>
<dbReference type="GO" id="GO:0004497">
    <property type="term" value="F:monooxygenase activity"/>
    <property type="evidence" value="ECO:0007669"/>
    <property type="project" value="UniProtKB-KW"/>
</dbReference>
<comment type="similarity">
    <text evidence="1">Belongs to the TmoD/XamoD family.</text>
</comment>
<organism evidence="2 3">
    <name type="scientific">Saccharopolyspora shandongensis</name>
    <dbReference type="NCBI Taxonomy" id="418495"/>
    <lineage>
        <taxon>Bacteria</taxon>
        <taxon>Bacillati</taxon>
        <taxon>Actinomycetota</taxon>
        <taxon>Actinomycetes</taxon>
        <taxon>Pseudonocardiales</taxon>
        <taxon>Pseudonocardiaceae</taxon>
        <taxon>Saccharopolyspora</taxon>
    </lineage>
</organism>
<dbReference type="Pfam" id="PF02406">
    <property type="entry name" value="MmoB_DmpM"/>
    <property type="match status" value="1"/>
</dbReference>
<protein>
    <submittedName>
        <fullName evidence="2">Toluene 4-monooxygenase protein D</fullName>
    </submittedName>
</protein>
<proteinExistence type="inferred from homology"/>
<dbReference type="RefSeq" id="WP_093260012.1">
    <property type="nucleotide sequence ID" value="NZ_FNOK01000001.1"/>
</dbReference>
<dbReference type="OrthoDB" id="9805636at2"/>